<protein>
    <submittedName>
        <fullName evidence="2">Uncharacterized protein</fullName>
    </submittedName>
</protein>
<organism evidence="2 3">
    <name type="scientific">Cucurbitaria berberidis CBS 394.84</name>
    <dbReference type="NCBI Taxonomy" id="1168544"/>
    <lineage>
        <taxon>Eukaryota</taxon>
        <taxon>Fungi</taxon>
        <taxon>Dikarya</taxon>
        <taxon>Ascomycota</taxon>
        <taxon>Pezizomycotina</taxon>
        <taxon>Dothideomycetes</taxon>
        <taxon>Pleosporomycetidae</taxon>
        <taxon>Pleosporales</taxon>
        <taxon>Pleosporineae</taxon>
        <taxon>Cucurbitariaceae</taxon>
        <taxon>Cucurbitaria</taxon>
    </lineage>
</organism>
<sequence>MRIAGWVGIPTGPPPTMRTSTCSTPSSELLILFCSWSLSFGIPRGSATLCRAIFTSFKLSIAPWVRHSWTQDGLSVPAITARQSQLRYIDQWENEGSRWPHDGCWDAQEEATEDGGSRAVV</sequence>
<accession>A0A9P4GG00</accession>
<keyword evidence="3" id="KW-1185">Reference proteome</keyword>
<evidence type="ECO:0000313" key="2">
    <source>
        <dbReference type="EMBL" id="KAF1844539.1"/>
    </source>
</evidence>
<evidence type="ECO:0000256" key="1">
    <source>
        <dbReference type="SAM" id="MobiDB-lite"/>
    </source>
</evidence>
<reference evidence="2" key="1">
    <citation type="submission" date="2020-01" db="EMBL/GenBank/DDBJ databases">
        <authorList>
            <consortium name="DOE Joint Genome Institute"/>
            <person name="Haridas S."/>
            <person name="Albert R."/>
            <person name="Binder M."/>
            <person name="Bloem J."/>
            <person name="Labutti K."/>
            <person name="Salamov A."/>
            <person name="Andreopoulos B."/>
            <person name="Baker S.E."/>
            <person name="Barry K."/>
            <person name="Bills G."/>
            <person name="Bluhm B.H."/>
            <person name="Cannon C."/>
            <person name="Castanera R."/>
            <person name="Culley D.E."/>
            <person name="Daum C."/>
            <person name="Ezra D."/>
            <person name="Gonzalez J.B."/>
            <person name="Henrissat B."/>
            <person name="Kuo A."/>
            <person name="Liang C."/>
            <person name="Lipzen A."/>
            <person name="Lutzoni F."/>
            <person name="Magnuson J."/>
            <person name="Mondo S."/>
            <person name="Nolan M."/>
            <person name="Ohm R."/>
            <person name="Pangilinan J."/>
            <person name="Park H.-J."/>
            <person name="Ramirez L."/>
            <person name="Alfaro M."/>
            <person name="Sun H."/>
            <person name="Tritt A."/>
            <person name="Yoshinaga Y."/>
            <person name="Zwiers L.-H."/>
            <person name="Turgeon B.G."/>
            <person name="Goodwin S.B."/>
            <person name="Spatafora J.W."/>
            <person name="Crous P.W."/>
            <person name="Grigoriev I.V."/>
        </authorList>
    </citation>
    <scope>NUCLEOTIDE SEQUENCE</scope>
    <source>
        <strain evidence="2">CBS 394.84</strain>
    </source>
</reference>
<dbReference type="GeneID" id="63856079"/>
<name>A0A9P4GG00_9PLEO</name>
<proteinExistence type="predicted"/>
<evidence type="ECO:0000313" key="3">
    <source>
        <dbReference type="Proteomes" id="UP000800039"/>
    </source>
</evidence>
<dbReference type="EMBL" id="ML976616">
    <property type="protein sequence ID" value="KAF1844539.1"/>
    <property type="molecule type" value="Genomic_DNA"/>
</dbReference>
<dbReference type="RefSeq" id="XP_040787102.1">
    <property type="nucleotide sequence ID" value="XM_040938822.1"/>
</dbReference>
<feature type="region of interest" description="Disordered" evidence="1">
    <location>
        <begin position="96"/>
        <end position="121"/>
    </location>
</feature>
<dbReference type="AlphaFoldDB" id="A0A9P4GG00"/>
<gene>
    <name evidence="2" type="ORF">K460DRAFT_93540</name>
</gene>
<comment type="caution">
    <text evidence="2">The sequence shown here is derived from an EMBL/GenBank/DDBJ whole genome shotgun (WGS) entry which is preliminary data.</text>
</comment>
<dbReference type="Proteomes" id="UP000800039">
    <property type="component" value="Unassembled WGS sequence"/>
</dbReference>